<reference evidence="1 2" key="1">
    <citation type="journal article" date="2011" name="J. Bacteriol.">
        <title>Genome sequence of the verrucomicrobium Opitutus terrae PB90-1, an abundant inhabitant of rice paddy soil ecosystems.</title>
        <authorList>
            <person name="van Passel M.W."/>
            <person name="Kant R."/>
            <person name="Palva A."/>
            <person name="Copeland A."/>
            <person name="Lucas S."/>
            <person name="Lapidus A."/>
            <person name="Glavina del Rio T."/>
            <person name="Pitluck S."/>
            <person name="Goltsman E."/>
            <person name="Clum A."/>
            <person name="Sun H."/>
            <person name="Schmutz J."/>
            <person name="Larimer F.W."/>
            <person name="Land M.L."/>
            <person name="Hauser L."/>
            <person name="Kyrpides N."/>
            <person name="Mikhailova N."/>
            <person name="Richardson P.P."/>
            <person name="Janssen P.H."/>
            <person name="de Vos W.M."/>
            <person name="Smidt H."/>
        </authorList>
    </citation>
    <scope>NUCLEOTIDE SEQUENCE [LARGE SCALE GENOMIC DNA]</scope>
    <source>
        <strain evidence="2">DSM 11246 / JCM 15787 / PB90-1</strain>
    </source>
</reference>
<dbReference type="AlphaFoldDB" id="B1ZXI8"/>
<dbReference type="InterPro" id="IPR027555">
    <property type="entry name" value="Mo5U34_MeTrfas-like"/>
</dbReference>
<dbReference type="SUPFAM" id="SSF53335">
    <property type="entry name" value="S-adenosyl-L-methionine-dependent methyltransferases"/>
    <property type="match status" value="1"/>
</dbReference>
<gene>
    <name evidence="1" type="ordered locus">Oter_3708</name>
</gene>
<dbReference type="KEGG" id="ote:Oter_3708"/>
<dbReference type="STRING" id="452637.Oter_3708"/>
<evidence type="ECO:0008006" key="3">
    <source>
        <dbReference type="Google" id="ProtNLM"/>
    </source>
</evidence>
<proteinExistence type="predicted"/>
<evidence type="ECO:0000313" key="2">
    <source>
        <dbReference type="Proteomes" id="UP000007013"/>
    </source>
</evidence>
<dbReference type="Pfam" id="PF08003">
    <property type="entry name" value="Methyltransf_9"/>
    <property type="match status" value="1"/>
</dbReference>
<dbReference type="Gene3D" id="3.40.50.150">
    <property type="entry name" value="Vaccinia Virus protein VP39"/>
    <property type="match status" value="1"/>
</dbReference>
<dbReference type="CDD" id="cd02440">
    <property type="entry name" value="AdoMet_MTases"/>
    <property type="match status" value="1"/>
</dbReference>
<dbReference type="Proteomes" id="UP000007013">
    <property type="component" value="Chromosome"/>
</dbReference>
<organism evidence="1 2">
    <name type="scientific">Opitutus terrae (strain DSM 11246 / JCM 15787 / PB90-1)</name>
    <dbReference type="NCBI Taxonomy" id="452637"/>
    <lineage>
        <taxon>Bacteria</taxon>
        <taxon>Pseudomonadati</taxon>
        <taxon>Verrucomicrobiota</taxon>
        <taxon>Opitutia</taxon>
        <taxon>Opitutales</taxon>
        <taxon>Opitutaceae</taxon>
        <taxon>Opitutus</taxon>
    </lineage>
</organism>
<dbReference type="eggNOG" id="COG2227">
    <property type="taxonomic scope" value="Bacteria"/>
</dbReference>
<name>B1ZXI8_OPITP</name>
<evidence type="ECO:0000313" key="1">
    <source>
        <dbReference type="EMBL" id="ACB76983.1"/>
    </source>
</evidence>
<protein>
    <recommendedName>
        <fullName evidence="3">Methyltransferase type 11</fullName>
    </recommendedName>
</protein>
<accession>B1ZXI8</accession>
<dbReference type="InterPro" id="IPR029063">
    <property type="entry name" value="SAM-dependent_MTases_sf"/>
</dbReference>
<keyword evidence="2" id="KW-1185">Reference proteome</keyword>
<sequence>MTREELQQQVEAIRWFHQIPLGQGVITPGVDDTRAKLRRLRLPDSFAGQTVLDIGAWDGFFSFEAERRGAARVLATDSFSWSGAGWGRKAGFELARRVLNSRVEDRELDVLAISPETIGTFDVVFFLGVLYHMRHPLLALEKVASVTKRQLILETRVDLLGCRAPAMAFYVGDELNADATNWWAPNVAGLRDMLHAVGFKTVRVVARPPSWFTRLRRAVQHGRFSWRHFQRGRVAVHAWKE</sequence>
<dbReference type="HOGENOM" id="CLU_102563_0_0_0"/>
<dbReference type="EMBL" id="CP001032">
    <property type="protein sequence ID" value="ACB76983.1"/>
    <property type="molecule type" value="Genomic_DNA"/>
</dbReference>
<dbReference type="OrthoDB" id="9791837at2"/>
<dbReference type="RefSeq" id="WP_012376512.1">
    <property type="nucleotide sequence ID" value="NC_010571.1"/>
</dbReference>